<dbReference type="InterPro" id="IPR011006">
    <property type="entry name" value="CheY-like_superfamily"/>
</dbReference>
<dbReference type="SUPFAM" id="SSF52172">
    <property type="entry name" value="CheY-like"/>
    <property type="match status" value="1"/>
</dbReference>
<dbReference type="InterPro" id="IPR001789">
    <property type="entry name" value="Sig_transdc_resp-reg_receiver"/>
</dbReference>
<evidence type="ECO:0000256" key="2">
    <source>
        <dbReference type="ARBA" id="ARBA00023125"/>
    </source>
</evidence>
<dbReference type="PANTHER" id="PTHR45566:SF1">
    <property type="entry name" value="HTH-TYPE TRANSCRIPTIONAL REGULATOR YHJB-RELATED"/>
    <property type="match status" value="1"/>
</dbReference>
<proteinExistence type="predicted"/>
<feature type="modified residue" description="4-aspartylphosphate" evidence="3">
    <location>
        <position position="54"/>
    </location>
</feature>
<dbReference type="RefSeq" id="WP_103717931.1">
    <property type="nucleotide sequence ID" value="NZ_PQFZ01000004.1"/>
</dbReference>
<dbReference type="PRINTS" id="PR00038">
    <property type="entry name" value="HTHLUXR"/>
</dbReference>
<dbReference type="PROSITE" id="PS50110">
    <property type="entry name" value="RESPONSE_REGULATORY"/>
    <property type="match status" value="1"/>
</dbReference>
<dbReference type="InterPro" id="IPR058245">
    <property type="entry name" value="NreC/VraR/RcsB-like_REC"/>
</dbReference>
<dbReference type="InterPro" id="IPR000792">
    <property type="entry name" value="Tscrpt_reg_LuxR_C"/>
</dbReference>
<dbReference type="Gene3D" id="3.40.50.2300">
    <property type="match status" value="1"/>
</dbReference>
<protein>
    <submittedName>
        <fullName evidence="6">LuxR family two component transcriptional regulator</fullName>
    </submittedName>
</protein>
<sequence length="218" mass="23087">MHILLVDDHALIRDALRAILAEIVADAVIDEADSARKAMELAEGDPEKQLVILDLGLPDGDGLHLLKTIRARHPGTAVVVLSSSTESDVMAAALDAGAVGFIPKSAARSVMVGALGLVMAGGIYIPPEAWPSRPKEALAAAPERPPTPAELGLTERQLDVLALLMRGRSNKAIARTLSIAEVTVKHHVTALMRALQVSNRTEAALTIARYGWQLPDIA</sequence>
<dbReference type="GO" id="GO:0000160">
    <property type="term" value="P:phosphorelay signal transduction system"/>
    <property type="evidence" value="ECO:0007669"/>
    <property type="project" value="InterPro"/>
</dbReference>
<evidence type="ECO:0000259" key="5">
    <source>
        <dbReference type="PROSITE" id="PS50110"/>
    </source>
</evidence>
<dbReference type="Pfam" id="PF00072">
    <property type="entry name" value="Response_reg"/>
    <property type="match status" value="1"/>
</dbReference>
<keyword evidence="2" id="KW-0238">DNA-binding</keyword>
<keyword evidence="7" id="KW-1185">Reference proteome</keyword>
<reference evidence="6 7" key="1">
    <citation type="submission" date="2018-01" db="EMBL/GenBank/DDBJ databases">
        <title>Genomic Encyclopedia of Type Strains, Phase III (KMG-III): the genomes of soil and plant-associated and newly described type strains.</title>
        <authorList>
            <person name="Whitman W."/>
        </authorList>
    </citation>
    <scope>NUCLEOTIDE SEQUENCE [LARGE SCALE GENOMIC DNA]</scope>
    <source>
        <strain evidence="6 7">1131</strain>
    </source>
</reference>
<evidence type="ECO:0000259" key="4">
    <source>
        <dbReference type="PROSITE" id="PS50043"/>
    </source>
</evidence>
<evidence type="ECO:0000313" key="6">
    <source>
        <dbReference type="EMBL" id="POR53085.1"/>
    </source>
</evidence>
<organism evidence="6 7">
    <name type="scientific">Bosea psychrotolerans</name>
    <dbReference type="NCBI Taxonomy" id="1871628"/>
    <lineage>
        <taxon>Bacteria</taxon>
        <taxon>Pseudomonadati</taxon>
        <taxon>Pseudomonadota</taxon>
        <taxon>Alphaproteobacteria</taxon>
        <taxon>Hyphomicrobiales</taxon>
        <taxon>Boseaceae</taxon>
        <taxon>Bosea</taxon>
    </lineage>
</organism>
<dbReference type="Proteomes" id="UP000236919">
    <property type="component" value="Unassembled WGS sequence"/>
</dbReference>
<evidence type="ECO:0000256" key="3">
    <source>
        <dbReference type="PROSITE-ProRule" id="PRU00169"/>
    </source>
</evidence>
<dbReference type="InterPro" id="IPR051015">
    <property type="entry name" value="EvgA-like"/>
</dbReference>
<dbReference type="CDD" id="cd06170">
    <property type="entry name" value="LuxR_C_like"/>
    <property type="match status" value="1"/>
</dbReference>
<evidence type="ECO:0000313" key="7">
    <source>
        <dbReference type="Proteomes" id="UP000236919"/>
    </source>
</evidence>
<dbReference type="SUPFAM" id="SSF46894">
    <property type="entry name" value="C-terminal effector domain of the bipartite response regulators"/>
    <property type="match status" value="1"/>
</dbReference>
<dbReference type="InterPro" id="IPR016032">
    <property type="entry name" value="Sig_transdc_resp-reg_C-effctor"/>
</dbReference>
<dbReference type="AlphaFoldDB" id="A0A2S4MEN7"/>
<evidence type="ECO:0000256" key="1">
    <source>
        <dbReference type="ARBA" id="ARBA00022553"/>
    </source>
</evidence>
<gene>
    <name evidence="6" type="ORF">CYD53_10460</name>
</gene>
<dbReference type="CDD" id="cd17535">
    <property type="entry name" value="REC_NarL-like"/>
    <property type="match status" value="1"/>
</dbReference>
<feature type="domain" description="HTH luxR-type" evidence="4">
    <location>
        <begin position="145"/>
        <end position="211"/>
    </location>
</feature>
<dbReference type="GO" id="GO:0006355">
    <property type="term" value="P:regulation of DNA-templated transcription"/>
    <property type="evidence" value="ECO:0007669"/>
    <property type="project" value="InterPro"/>
</dbReference>
<name>A0A2S4MEN7_9HYPH</name>
<dbReference type="SMART" id="SM00448">
    <property type="entry name" value="REC"/>
    <property type="match status" value="1"/>
</dbReference>
<accession>A0A2S4MEN7</accession>
<dbReference type="EMBL" id="PQFZ01000004">
    <property type="protein sequence ID" value="POR53085.1"/>
    <property type="molecule type" value="Genomic_DNA"/>
</dbReference>
<dbReference type="PANTHER" id="PTHR45566">
    <property type="entry name" value="HTH-TYPE TRANSCRIPTIONAL REGULATOR YHJB-RELATED"/>
    <property type="match status" value="1"/>
</dbReference>
<dbReference type="Pfam" id="PF00196">
    <property type="entry name" value="GerE"/>
    <property type="match status" value="1"/>
</dbReference>
<dbReference type="SMART" id="SM00421">
    <property type="entry name" value="HTH_LUXR"/>
    <property type="match status" value="1"/>
</dbReference>
<feature type="domain" description="Response regulatory" evidence="5">
    <location>
        <begin position="2"/>
        <end position="119"/>
    </location>
</feature>
<comment type="caution">
    <text evidence="6">The sequence shown here is derived from an EMBL/GenBank/DDBJ whole genome shotgun (WGS) entry which is preliminary data.</text>
</comment>
<dbReference type="PROSITE" id="PS50043">
    <property type="entry name" value="HTH_LUXR_2"/>
    <property type="match status" value="1"/>
</dbReference>
<dbReference type="GO" id="GO:0003677">
    <property type="term" value="F:DNA binding"/>
    <property type="evidence" value="ECO:0007669"/>
    <property type="project" value="UniProtKB-KW"/>
</dbReference>
<keyword evidence="1 3" id="KW-0597">Phosphoprotein</keyword>
<dbReference type="OrthoDB" id="9814495at2"/>